<dbReference type="AlphaFoldDB" id="A0ABD0JV97"/>
<reference evidence="1 2" key="1">
    <citation type="journal article" date="2023" name="Sci. Data">
        <title>Genome assembly of the Korean intertidal mud-creeper Batillaria attramentaria.</title>
        <authorList>
            <person name="Patra A.K."/>
            <person name="Ho P.T."/>
            <person name="Jun S."/>
            <person name="Lee S.J."/>
            <person name="Kim Y."/>
            <person name="Won Y.J."/>
        </authorList>
    </citation>
    <scope>NUCLEOTIDE SEQUENCE [LARGE SCALE GENOMIC DNA]</scope>
    <source>
        <strain evidence="1">Wonlab-2016</strain>
    </source>
</reference>
<dbReference type="EMBL" id="JACVVK020000313">
    <property type="protein sequence ID" value="KAK7478987.1"/>
    <property type="molecule type" value="Genomic_DNA"/>
</dbReference>
<feature type="non-terminal residue" evidence="1">
    <location>
        <position position="95"/>
    </location>
</feature>
<evidence type="ECO:0000313" key="1">
    <source>
        <dbReference type="EMBL" id="KAK7478987.1"/>
    </source>
</evidence>
<accession>A0ABD0JV97</accession>
<proteinExistence type="predicted"/>
<comment type="caution">
    <text evidence="1">The sequence shown here is derived from an EMBL/GenBank/DDBJ whole genome shotgun (WGS) entry which is preliminary data.</text>
</comment>
<name>A0ABD0JV97_9CAEN</name>
<organism evidence="1 2">
    <name type="scientific">Batillaria attramentaria</name>
    <dbReference type="NCBI Taxonomy" id="370345"/>
    <lineage>
        <taxon>Eukaryota</taxon>
        <taxon>Metazoa</taxon>
        <taxon>Spiralia</taxon>
        <taxon>Lophotrochozoa</taxon>
        <taxon>Mollusca</taxon>
        <taxon>Gastropoda</taxon>
        <taxon>Caenogastropoda</taxon>
        <taxon>Sorbeoconcha</taxon>
        <taxon>Cerithioidea</taxon>
        <taxon>Batillariidae</taxon>
        <taxon>Batillaria</taxon>
    </lineage>
</organism>
<protein>
    <submittedName>
        <fullName evidence="1">Uncharacterized protein</fullName>
    </submittedName>
</protein>
<keyword evidence="2" id="KW-1185">Reference proteome</keyword>
<evidence type="ECO:0000313" key="2">
    <source>
        <dbReference type="Proteomes" id="UP001519460"/>
    </source>
</evidence>
<gene>
    <name evidence="1" type="ORF">BaRGS_00029748</name>
</gene>
<sequence>MLMEWTDPSHFLRNCKTMAQTPACASTHTRLTDGQLCRRFKRAAMIRPLPHCSTALYGIERTSCVPTSALAPTEVHKCVLTHSRIFPFEEKRPCG</sequence>
<dbReference type="Proteomes" id="UP001519460">
    <property type="component" value="Unassembled WGS sequence"/>
</dbReference>